<keyword evidence="5" id="KW-0472">Membrane</keyword>
<evidence type="ECO:0000313" key="7">
    <source>
        <dbReference type="EMBL" id="BAV94353.1"/>
    </source>
</evidence>
<keyword evidence="4" id="KW-1133">Transmembrane helix</keyword>
<dbReference type="Proteomes" id="UP000243197">
    <property type="component" value="Chromosome"/>
</dbReference>
<evidence type="ECO:0000256" key="4">
    <source>
        <dbReference type="ARBA" id="ARBA00022989"/>
    </source>
</evidence>
<organism evidence="7 8">
    <name type="scientific">Ichthyobacterium seriolicida</name>
    <dbReference type="NCBI Taxonomy" id="242600"/>
    <lineage>
        <taxon>Bacteria</taxon>
        <taxon>Pseudomonadati</taxon>
        <taxon>Bacteroidota</taxon>
        <taxon>Flavobacteriia</taxon>
        <taxon>Flavobacteriales</taxon>
        <taxon>Ichthyobacteriaceae</taxon>
        <taxon>Ichthyobacterium</taxon>
    </lineage>
</organism>
<keyword evidence="2" id="KW-1003">Cell membrane</keyword>
<feature type="domain" description="Na+/H+ antiporter NhaC-like C-terminal" evidence="6">
    <location>
        <begin position="1"/>
        <end position="65"/>
    </location>
</feature>
<proteinExistence type="predicted"/>
<keyword evidence="3" id="KW-0812">Transmembrane</keyword>
<name>A0A1J1DWX7_9FLAO</name>
<evidence type="ECO:0000259" key="6">
    <source>
        <dbReference type="Pfam" id="PF03553"/>
    </source>
</evidence>
<evidence type="ECO:0000313" key="8">
    <source>
        <dbReference type="Proteomes" id="UP000243197"/>
    </source>
</evidence>
<dbReference type="RefSeq" id="WP_394340189.1">
    <property type="nucleotide sequence ID" value="NZ_AP014564.1"/>
</dbReference>
<gene>
    <name evidence="7" type="ORF">JBKA6_0340</name>
</gene>
<reference evidence="7 8" key="1">
    <citation type="submission" date="2014-03" db="EMBL/GenBank/DDBJ databases">
        <title>complete genome sequence of Flavobacteriaceae bacterium JBKA-6.</title>
        <authorList>
            <person name="Takano T."/>
            <person name="Nakamura Y."/>
            <person name="Takuma S."/>
            <person name="Yasuike M."/>
            <person name="Matsuyama T."/>
            <person name="Sakai T."/>
            <person name="Fujiwara A."/>
            <person name="Kimoto K."/>
            <person name="Fukuda Y."/>
            <person name="Kondo H."/>
            <person name="Hirono I."/>
            <person name="Nakayasu C."/>
        </authorList>
    </citation>
    <scope>NUCLEOTIDE SEQUENCE [LARGE SCALE GENOMIC DNA]</scope>
    <source>
        <strain evidence="7 8">JBKA-6</strain>
    </source>
</reference>
<evidence type="ECO:0000256" key="2">
    <source>
        <dbReference type="ARBA" id="ARBA00022475"/>
    </source>
</evidence>
<dbReference type="InterPro" id="IPR018461">
    <property type="entry name" value="Na/H_Antiport_NhaC-like_C"/>
</dbReference>
<sequence length="67" mass="7360">MESIGALDAITNAILRRIKNTPSLFAATTGTCLFLNITASDQYLSILISGKMYNNSFRERGLSSQKM</sequence>
<dbReference type="AlphaFoldDB" id="A0A1J1DWX7"/>
<accession>A0A1J1DWX7</accession>
<dbReference type="EMBL" id="AP014564">
    <property type="protein sequence ID" value="BAV94353.1"/>
    <property type="molecule type" value="Genomic_DNA"/>
</dbReference>
<evidence type="ECO:0000256" key="5">
    <source>
        <dbReference type="ARBA" id="ARBA00023136"/>
    </source>
</evidence>
<keyword evidence="8" id="KW-1185">Reference proteome</keyword>
<dbReference type="KEGG" id="ise:JBKA6_0340"/>
<comment type="subcellular location">
    <subcellularLocation>
        <location evidence="1">Cell membrane</location>
        <topology evidence="1">Multi-pass membrane protein</topology>
    </subcellularLocation>
</comment>
<evidence type="ECO:0000256" key="1">
    <source>
        <dbReference type="ARBA" id="ARBA00004651"/>
    </source>
</evidence>
<evidence type="ECO:0000256" key="3">
    <source>
        <dbReference type="ARBA" id="ARBA00022692"/>
    </source>
</evidence>
<dbReference type="Pfam" id="PF03553">
    <property type="entry name" value="Na_H_antiporter"/>
    <property type="match status" value="1"/>
</dbReference>
<dbReference type="GO" id="GO:0005886">
    <property type="term" value="C:plasma membrane"/>
    <property type="evidence" value="ECO:0007669"/>
    <property type="project" value="UniProtKB-SubCell"/>
</dbReference>
<protein>
    <submittedName>
        <fullName evidence="7">Na+/H+ antiporter NhaC</fullName>
    </submittedName>
</protein>